<feature type="domain" description="UspA" evidence="1">
    <location>
        <begin position="6"/>
        <end position="44"/>
    </location>
</feature>
<dbReference type="SUPFAM" id="SSF52402">
    <property type="entry name" value="Adenine nucleotide alpha hydrolases-like"/>
    <property type="match status" value="1"/>
</dbReference>
<evidence type="ECO:0000313" key="3">
    <source>
        <dbReference type="Proteomes" id="UP001597053"/>
    </source>
</evidence>
<evidence type="ECO:0000259" key="1">
    <source>
        <dbReference type="Pfam" id="PF00582"/>
    </source>
</evidence>
<comment type="caution">
    <text evidence="2">The sequence shown here is derived from an EMBL/GenBank/DDBJ whole genome shotgun (WGS) entry which is preliminary data.</text>
</comment>
<dbReference type="EMBL" id="JBHTHM010001214">
    <property type="protein sequence ID" value="MFD0786210.1"/>
    <property type="molecule type" value="Genomic_DNA"/>
</dbReference>
<feature type="non-terminal residue" evidence="2">
    <location>
        <position position="48"/>
    </location>
</feature>
<protein>
    <submittedName>
        <fullName evidence="2">Universal stress protein</fullName>
    </submittedName>
</protein>
<accession>A0ABW3A5T0</accession>
<sequence length="48" mass="5255">MSGTEILVGYDGSPDSAVALRWALDEAARSGRPVRLVYVFEWATVVGW</sequence>
<name>A0ABW3A5T0_9ACTN</name>
<proteinExistence type="predicted"/>
<dbReference type="Gene3D" id="3.40.50.620">
    <property type="entry name" value="HUPs"/>
    <property type="match status" value="1"/>
</dbReference>
<dbReference type="InterPro" id="IPR014729">
    <property type="entry name" value="Rossmann-like_a/b/a_fold"/>
</dbReference>
<dbReference type="Proteomes" id="UP001597053">
    <property type="component" value="Unassembled WGS sequence"/>
</dbReference>
<keyword evidence="3" id="KW-1185">Reference proteome</keyword>
<dbReference type="Pfam" id="PF00582">
    <property type="entry name" value="Usp"/>
    <property type="match status" value="1"/>
</dbReference>
<organism evidence="2 3">
    <name type="scientific">Micromonospora azadirachtae</name>
    <dbReference type="NCBI Taxonomy" id="1970735"/>
    <lineage>
        <taxon>Bacteria</taxon>
        <taxon>Bacillati</taxon>
        <taxon>Actinomycetota</taxon>
        <taxon>Actinomycetes</taxon>
        <taxon>Micromonosporales</taxon>
        <taxon>Micromonosporaceae</taxon>
        <taxon>Micromonospora</taxon>
    </lineage>
</organism>
<gene>
    <name evidence="2" type="ORF">ACFQZ8_20110</name>
</gene>
<reference evidence="3" key="1">
    <citation type="journal article" date="2019" name="Int. J. Syst. Evol. Microbiol.">
        <title>The Global Catalogue of Microorganisms (GCM) 10K type strain sequencing project: providing services to taxonomists for standard genome sequencing and annotation.</title>
        <authorList>
            <consortium name="The Broad Institute Genomics Platform"/>
            <consortium name="The Broad Institute Genome Sequencing Center for Infectious Disease"/>
            <person name="Wu L."/>
            <person name="Ma J."/>
        </authorList>
    </citation>
    <scope>NUCLEOTIDE SEQUENCE [LARGE SCALE GENOMIC DNA]</scope>
    <source>
        <strain evidence="3">JCM 32148</strain>
    </source>
</reference>
<dbReference type="InterPro" id="IPR006016">
    <property type="entry name" value="UspA"/>
</dbReference>
<evidence type="ECO:0000313" key="2">
    <source>
        <dbReference type="EMBL" id="MFD0786210.1"/>
    </source>
</evidence>